<dbReference type="InterPro" id="IPR009057">
    <property type="entry name" value="Homeodomain-like_sf"/>
</dbReference>
<dbReference type="EMBL" id="JAXQNO010000004">
    <property type="protein sequence ID" value="KAK4799892.1"/>
    <property type="molecule type" value="Genomic_DNA"/>
</dbReference>
<dbReference type="CDD" id="cd00167">
    <property type="entry name" value="SANT"/>
    <property type="match status" value="1"/>
</dbReference>
<proteinExistence type="predicted"/>
<organism evidence="10 11">
    <name type="scientific">Trapa natans</name>
    <name type="common">Water chestnut</name>
    <dbReference type="NCBI Taxonomy" id="22666"/>
    <lineage>
        <taxon>Eukaryota</taxon>
        <taxon>Viridiplantae</taxon>
        <taxon>Streptophyta</taxon>
        <taxon>Embryophyta</taxon>
        <taxon>Tracheophyta</taxon>
        <taxon>Spermatophyta</taxon>
        <taxon>Magnoliopsida</taxon>
        <taxon>eudicotyledons</taxon>
        <taxon>Gunneridae</taxon>
        <taxon>Pentapetalae</taxon>
        <taxon>rosids</taxon>
        <taxon>malvids</taxon>
        <taxon>Myrtales</taxon>
        <taxon>Lythraceae</taxon>
        <taxon>Trapa</taxon>
    </lineage>
</organism>
<evidence type="ECO:0000256" key="3">
    <source>
        <dbReference type="ARBA" id="ARBA00023015"/>
    </source>
</evidence>
<evidence type="ECO:0000256" key="4">
    <source>
        <dbReference type="ARBA" id="ARBA00023125"/>
    </source>
</evidence>
<comment type="caution">
    <text evidence="10">The sequence shown here is derived from an EMBL/GenBank/DDBJ whole genome shotgun (WGS) entry which is preliminary data.</text>
</comment>
<keyword evidence="4" id="KW-0238">DNA-binding</keyword>
<dbReference type="InterPro" id="IPR001005">
    <property type="entry name" value="SANT/Myb"/>
</dbReference>
<name>A0AAN7RE01_TRANT</name>
<keyword evidence="3" id="KW-0805">Transcription regulation</keyword>
<feature type="region of interest" description="Disordered" evidence="7">
    <location>
        <begin position="42"/>
        <end position="66"/>
    </location>
</feature>
<evidence type="ECO:0000256" key="7">
    <source>
        <dbReference type="SAM" id="MobiDB-lite"/>
    </source>
</evidence>
<feature type="domain" description="HTH myb-type" evidence="9">
    <location>
        <begin position="11"/>
        <end position="39"/>
    </location>
</feature>
<gene>
    <name evidence="10" type="ORF">SAY86_025257</name>
</gene>
<dbReference type="Pfam" id="PF00249">
    <property type="entry name" value="Myb_DNA-binding"/>
    <property type="match status" value="1"/>
</dbReference>
<keyword evidence="5" id="KW-0804">Transcription</keyword>
<dbReference type="GO" id="GO:0003677">
    <property type="term" value="F:DNA binding"/>
    <property type="evidence" value="ECO:0007669"/>
    <property type="project" value="UniProtKB-KW"/>
</dbReference>
<evidence type="ECO:0000313" key="10">
    <source>
        <dbReference type="EMBL" id="KAK4799892.1"/>
    </source>
</evidence>
<evidence type="ECO:0000313" key="11">
    <source>
        <dbReference type="Proteomes" id="UP001346149"/>
    </source>
</evidence>
<dbReference type="PANTHER" id="PTHR48000">
    <property type="entry name" value="OS09G0431300 PROTEIN"/>
    <property type="match status" value="1"/>
</dbReference>
<dbReference type="Gene3D" id="1.10.10.60">
    <property type="entry name" value="Homeodomain-like"/>
    <property type="match status" value="1"/>
</dbReference>
<keyword evidence="2" id="KW-0677">Repeat</keyword>
<comment type="subcellular location">
    <subcellularLocation>
        <location evidence="1">Nucleus</location>
    </subcellularLocation>
</comment>
<evidence type="ECO:0000256" key="1">
    <source>
        <dbReference type="ARBA" id="ARBA00004123"/>
    </source>
</evidence>
<sequence>MKRFDFECVYRWSIIAAQLPGRTDNDIKNHWNTKLKKKLLGKHCNHRSGRRDGSKTNIPSTNENSSEIVIADPRGVGVGVVNDLPLMANLSQISPNQITGGQASLMGFPLQYPNDIIPAFTHYPFERSTFLASLQPSHHSTVDSLTTQAALLNNEVEDFSLSDMECCGLLDLLGVPDTGNAYGSHEMVNGSVCSSAPASSGAGSYGIWGEISSLLLAENRAAACPPLLCDYEAHSQSQTVAGGRGLPEESSLEGSMLYVGQC</sequence>
<accession>A0AAN7RE01</accession>
<dbReference type="Proteomes" id="UP001346149">
    <property type="component" value="Unassembled WGS sequence"/>
</dbReference>
<dbReference type="InterPro" id="IPR017930">
    <property type="entry name" value="Myb_dom"/>
</dbReference>
<dbReference type="PANTHER" id="PTHR48000:SF67">
    <property type="entry name" value="MYB-LIKE DNA-BINDING DOMAIN CONTAINING PROTEIN, EXPRESSED"/>
    <property type="match status" value="1"/>
</dbReference>
<feature type="domain" description="Myb-like" evidence="8">
    <location>
        <begin position="1"/>
        <end position="35"/>
    </location>
</feature>
<protein>
    <submittedName>
        <fullName evidence="10">Uncharacterized protein</fullName>
    </submittedName>
</protein>
<reference evidence="10 11" key="1">
    <citation type="journal article" date="2023" name="Hortic Res">
        <title>Pangenome of water caltrop reveals structural variations and asymmetric subgenome divergence after allopolyploidization.</title>
        <authorList>
            <person name="Zhang X."/>
            <person name="Chen Y."/>
            <person name="Wang L."/>
            <person name="Yuan Y."/>
            <person name="Fang M."/>
            <person name="Shi L."/>
            <person name="Lu R."/>
            <person name="Comes H.P."/>
            <person name="Ma Y."/>
            <person name="Chen Y."/>
            <person name="Huang G."/>
            <person name="Zhou Y."/>
            <person name="Zheng Z."/>
            <person name="Qiu Y."/>
        </authorList>
    </citation>
    <scope>NUCLEOTIDE SEQUENCE [LARGE SCALE GENOMIC DNA]</scope>
    <source>
        <strain evidence="10">F231</strain>
    </source>
</reference>
<dbReference type="SUPFAM" id="SSF46689">
    <property type="entry name" value="Homeodomain-like"/>
    <property type="match status" value="1"/>
</dbReference>
<evidence type="ECO:0000259" key="9">
    <source>
        <dbReference type="PROSITE" id="PS51294"/>
    </source>
</evidence>
<evidence type="ECO:0000256" key="6">
    <source>
        <dbReference type="ARBA" id="ARBA00023242"/>
    </source>
</evidence>
<evidence type="ECO:0000256" key="5">
    <source>
        <dbReference type="ARBA" id="ARBA00023163"/>
    </source>
</evidence>
<dbReference type="PROSITE" id="PS50090">
    <property type="entry name" value="MYB_LIKE"/>
    <property type="match status" value="1"/>
</dbReference>
<feature type="compositionally biased region" description="Polar residues" evidence="7">
    <location>
        <begin position="55"/>
        <end position="66"/>
    </location>
</feature>
<dbReference type="GO" id="GO:0005634">
    <property type="term" value="C:nucleus"/>
    <property type="evidence" value="ECO:0007669"/>
    <property type="project" value="UniProtKB-SubCell"/>
</dbReference>
<keyword evidence="11" id="KW-1185">Reference proteome</keyword>
<dbReference type="PROSITE" id="PS51294">
    <property type="entry name" value="HTH_MYB"/>
    <property type="match status" value="1"/>
</dbReference>
<keyword evidence="6" id="KW-0539">Nucleus</keyword>
<evidence type="ECO:0000256" key="2">
    <source>
        <dbReference type="ARBA" id="ARBA00022737"/>
    </source>
</evidence>
<evidence type="ECO:0000259" key="8">
    <source>
        <dbReference type="PROSITE" id="PS50090"/>
    </source>
</evidence>
<dbReference type="AlphaFoldDB" id="A0AAN7RE01"/>